<dbReference type="SUPFAM" id="SSF48371">
    <property type="entry name" value="ARM repeat"/>
    <property type="match status" value="1"/>
</dbReference>
<dbReference type="InterPro" id="IPR016024">
    <property type="entry name" value="ARM-type_fold"/>
</dbReference>
<dbReference type="Proteomes" id="UP000239663">
    <property type="component" value="Unassembled WGS sequence"/>
</dbReference>
<reference evidence="2 3" key="1">
    <citation type="submission" date="2017-12" db="EMBL/GenBank/DDBJ databases">
        <title>Taxonomic description and draft genome of Pradoshia cofamensis Gen. nov., sp. nov., a thermotolerant bacillale isolated from anterior gut of earthworm Eisenia fetida.</title>
        <authorList>
            <person name="Saha T."/>
            <person name="Chakraborty R."/>
        </authorList>
    </citation>
    <scope>NUCLEOTIDE SEQUENCE [LARGE SCALE GENOMIC DNA]</scope>
    <source>
        <strain evidence="2 3">EAG3</strain>
    </source>
</reference>
<evidence type="ECO:0000313" key="3">
    <source>
        <dbReference type="Proteomes" id="UP000239663"/>
    </source>
</evidence>
<dbReference type="EMBL" id="PKOZ01000001">
    <property type="protein sequence ID" value="PQD96988.1"/>
    <property type="molecule type" value="Genomic_DNA"/>
</dbReference>
<keyword evidence="3" id="KW-1185">Reference proteome</keyword>
<dbReference type="Pfam" id="PF13769">
    <property type="entry name" value="Virulence_fact"/>
    <property type="match status" value="1"/>
</dbReference>
<proteinExistence type="predicted"/>
<gene>
    <name evidence="2" type="ORF">CYL18_03670</name>
</gene>
<dbReference type="GO" id="GO:0016491">
    <property type="term" value="F:oxidoreductase activity"/>
    <property type="evidence" value="ECO:0007669"/>
    <property type="project" value="TreeGrafter"/>
</dbReference>
<dbReference type="SUPFAM" id="SSF110836">
    <property type="entry name" value="Hypothetical protein SAV1430"/>
    <property type="match status" value="1"/>
</dbReference>
<accession>A0A2S7N4N0</accession>
<dbReference type="Gene3D" id="1.25.10.10">
    <property type="entry name" value="Leucine-rich Repeat Variant"/>
    <property type="match status" value="1"/>
</dbReference>
<name>A0A2S7N4N0_9BACI</name>
<dbReference type="InterPro" id="IPR014824">
    <property type="entry name" value="Nfu/NifU_N"/>
</dbReference>
<sequence length="377" mass="42737">MKILSIEPTPSPNTMKVILDEELPMGKSTNYKKDAAETAPPFIKDILQIEGVKGVYHVADFLAVERNAKYDWPALLMQVRTIFGDGDQQSGLSQLATGQGFGEVKVQIQMFKGIPIQIKANSDLEEKRWSMPDEFLHAFKQAQFGTDNAVLIRKWSDYGSRYGNLDQIGQEVMDELLATYPAERLDQLVKDAKNSKSESIEIRRVQRKKLTAEDLDHPDWRERFKALDLMEDPTIDDIPLLDKALQDEKASIRRLAVVYLGMIEDTQVLPYLYKGLKDKSVTVRRTAGDCLSDLGYPEAIPAQMEALKDSSKLVRWRAAMYLYEVGDESALPALREAEDDEEFEVALQVKMAIERIEKGEEALGSVWKQMTEARKGK</sequence>
<protein>
    <submittedName>
        <fullName evidence="2">Virulence factor</fullName>
    </submittedName>
</protein>
<dbReference type="InterPro" id="IPR004155">
    <property type="entry name" value="PBS_lyase_HEAT"/>
</dbReference>
<dbReference type="OrthoDB" id="420201at2"/>
<dbReference type="RefSeq" id="WP_104848083.1">
    <property type="nucleotide sequence ID" value="NZ_PKOZ01000001.1"/>
</dbReference>
<comment type="caution">
    <text evidence="2">The sequence shown here is derived from an EMBL/GenBank/DDBJ whole genome shotgun (WGS) entry which is preliminary data.</text>
</comment>
<dbReference type="PANTHER" id="PTHR12697:SF37">
    <property type="entry name" value="CONSERVED VIRULENCE FACTOR C"/>
    <property type="match status" value="1"/>
</dbReference>
<dbReference type="Pfam" id="PF13646">
    <property type="entry name" value="HEAT_2"/>
    <property type="match status" value="1"/>
</dbReference>
<dbReference type="SMART" id="SM00567">
    <property type="entry name" value="EZ_HEAT"/>
    <property type="match status" value="3"/>
</dbReference>
<dbReference type="Gene3D" id="3.30.1370.70">
    <property type="entry name" value="Scaffold protein Nfu/NifU, N-terminal domain"/>
    <property type="match status" value="1"/>
</dbReference>
<dbReference type="AlphaFoldDB" id="A0A2S7N4N0"/>
<dbReference type="Pfam" id="PF08712">
    <property type="entry name" value="Nfu_N"/>
    <property type="match status" value="1"/>
</dbReference>
<dbReference type="InterPro" id="IPR036498">
    <property type="entry name" value="Nfu/NifU_N_sf"/>
</dbReference>
<dbReference type="PANTHER" id="PTHR12697">
    <property type="entry name" value="PBS LYASE HEAT-LIKE PROTEIN"/>
    <property type="match status" value="1"/>
</dbReference>
<evidence type="ECO:0000313" key="2">
    <source>
        <dbReference type="EMBL" id="PQD96988.1"/>
    </source>
</evidence>
<dbReference type="InterPro" id="IPR025989">
    <property type="entry name" value="Virulence_F_dom"/>
</dbReference>
<organism evidence="2 3">
    <name type="scientific">Pradoshia eiseniae</name>
    <dbReference type="NCBI Taxonomy" id="2064768"/>
    <lineage>
        <taxon>Bacteria</taxon>
        <taxon>Bacillati</taxon>
        <taxon>Bacillota</taxon>
        <taxon>Bacilli</taxon>
        <taxon>Bacillales</taxon>
        <taxon>Bacillaceae</taxon>
        <taxon>Pradoshia</taxon>
    </lineage>
</organism>
<dbReference type="SMART" id="SM00932">
    <property type="entry name" value="Nfu_N"/>
    <property type="match status" value="1"/>
</dbReference>
<feature type="domain" description="Scaffold protein Nfu/NifU N-terminal" evidence="1">
    <location>
        <begin position="4"/>
        <end position="91"/>
    </location>
</feature>
<evidence type="ECO:0000259" key="1">
    <source>
        <dbReference type="SMART" id="SM00932"/>
    </source>
</evidence>
<dbReference type="InterPro" id="IPR011989">
    <property type="entry name" value="ARM-like"/>
</dbReference>